<evidence type="ECO:0000256" key="3">
    <source>
        <dbReference type="ARBA" id="ARBA00022679"/>
    </source>
</evidence>
<comment type="similarity">
    <text evidence="2 6">Belongs to the FPP/GGPP synthase family.</text>
</comment>
<dbReference type="EMBL" id="CP107020">
    <property type="protein sequence ID" value="UYG16495.1"/>
    <property type="molecule type" value="Genomic_DNA"/>
</dbReference>
<gene>
    <name evidence="7" type="ORF">BRM3_12915</name>
</gene>
<protein>
    <submittedName>
        <fullName evidence="7">Polyprenyl synthetase family protein</fullName>
    </submittedName>
</protein>
<proteinExistence type="inferred from homology"/>
<dbReference type="Pfam" id="PF00348">
    <property type="entry name" value="polyprenyl_synt"/>
    <property type="match status" value="1"/>
</dbReference>
<evidence type="ECO:0000256" key="2">
    <source>
        <dbReference type="ARBA" id="ARBA00006706"/>
    </source>
</evidence>
<dbReference type="SFLD" id="SFLDS00005">
    <property type="entry name" value="Isoprenoid_Synthase_Type_I"/>
    <property type="match status" value="1"/>
</dbReference>
<dbReference type="SUPFAM" id="SSF48576">
    <property type="entry name" value="Terpenoid synthases"/>
    <property type="match status" value="1"/>
</dbReference>
<keyword evidence="4" id="KW-0479">Metal-binding</keyword>
<evidence type="ECO:0000313" key="7">
    <source>
        <dbReference type="EMBL" id="UYG16495.1"/>
    </source>
</evidence>
<dbReference type="PROSITE" id="PS00723">
    <property type="entry name" value="POLYPRENYL_SYNTHASE_1"/>
    <property type="match status" value="1"/>
</dbReference>
<keyword evidence="8" id="KW-1185">Reference proteome</keyword>
<organism evidence="7 8">
    <name type="scientific">Brachybacterium huguangmaarense</name>
    <dbReference type="NCBI Taxonomy" id="1652028"/>
    <lineage>
        <taxon>Bacteria</taxon>
        <taxon>Bacillati</taxon>
        <taxon>Actinomycetota</taxon>
        <taxon>Actinomycetes</taxon>
        <taxon>Micrococcales</taxon>
        <taxon>Dermabacteraceae</taxon>
        <taxon>Brachybacterium</taxon>
    </lineage>
</organism>
<dbReference type="Gene3D" id="1.10.600.10">
    <property type="entry name" value="Farnesyl Diphosphate Synthase"/>
    <property type="match status" value="1"/>
</dbReference>
<evidence type="ECO:0000256" key="5">
    <source>
        <dbReference type="ARBA" id="ARBA00022842"/>
    </source>
</evidence>
<keyword evidence="3 6" id="KW-0808">Transferase</keyword>
<accession>A0ABY6FZY9</accession>
<evidence type="ECO:0000256" key="6">
    <source>
        <dbReference type="RuleBase" id="RU004466"/>
    </source>
</evidence>
<sequence length="372" mass="39421">MSADDPRSRPAALDVDLADEVEAVLARALGERRAELAHIAPEAAGLVDVLERYLSGGKLLRPRFCFWGGVAVRVPDPEDRRRLWTLGAAIELVQAAALLHDDVIDHSPTRRGRPAVHVAAALEHRRRSLRGDSDDHGIGVAIVLGDMALAWAGQLADEAFDVDGGSAARRQFDLLRTEVMTGQYLDILHQAGGYDSRPDAEDAALAVIRWKTVPYTVLRPLLMGAALQGAGERLLADLADYAEAAGRGFQLRDDLLGVVGDERTTGKSASGDILEGKRTVLLARAEAAADPAQRAILDAAIGRADASEVEVAAVRGILRDTGAVRAVAGMVEADGRRALEVLARSQDISPAARDGLAALARSATTLEGIAVE</sequence>
<dbReference type="InterPro" id="IPR033749">
    <property type="entry name" value="Polyprenyl_synt_CS"/>
</dbReference>
<reference evidence="7" key="1">
    <citation type="submission" date="2022-10" db="EMBL/GenBank/DDBJ databases">
        <title>Whole-Genome Sequencing of Brachybacterium huguangmaarense BRM-3, Isolated from Betula schmidtii.</title>
        <authorList>
            <person name="Haam D."/>
        </authorList>
    </citation>
    <scope>NUCLEOTIDE SEQUENCE</scope>
    <source>
        <strain evidence="7">BRM-3</strain>
    </source>
</reference>
<dbReference type="RefSeq" id="WP_263593708.1">
    <property type="nucleotide sequence ID" value="NZ_CP107020.1"/>
</dbReference>
<keyword evidence="5" id="KW-0460">Magnesium</keyword>
<dbReference type="InterPro" id="IPR000092">
    <property type="entry name" value="Polyprenyl_synt"/>
</dbReference>
<dbReference type="PANTHER" id="PTHR12001">
    <property type="entry name" value="GERANYLGERANYL PYROPHOSPHATE SYNTHASE"/>
    <property type="match status" value="1"/>
</dbReference>
<dbReference type="InterPro" id="IPR008949">
    <property type="entry name" value="Isoprenoid_synthase_dom_sf"/>
</dbReference>
<evidence type="ECO:0000256" key="4">
    <source>
        <dbReference type="ARBA" id="ARBA00022723"/>
    </source>
</evidence>
<comment type="cofactor">
    <cofactor evidence="1">
        <name>Mg(2+)</name>
        <dbReference type="ChEBI" id="CHEBI:18420"/>
    </cofactor>
</comment>
<evidence type="ECO:0000313" key="8">
    <source>
        <dbReference type="Proteomes" id="UP001164305"/>
    </source>
</evidence>
<dbReference type="Proteomes" id="UP001164305">
    <property type="component" value="Chromosome"/>
</dbReference>
<evidence type="ECO:0000256" key="1">
    <source>
        <dbReference type="ARBA" id="ARBA00001946"/>
    </source>
</evidence>
<name>A0ABY6FZY9_9MICO</name>
<dbReference type="PANTHER" id="PTHR12001:SF85">
    <property type="entry name" value="SHORT CHAIN ISOPRENYL DIPHOSPHATE SYNTHASE"/>
    <property type="match status" value="1"/>
</dbReference>